<dbReference type="PANTHER" id="PTHR38033:SF1">
    <property type="entry name" value="DOTU FAMILY TYPE IV_VI SECRETION SYSTEM PROTEIN"/>
    <property type="match status" value="1"/>
</dbReference>
<dbReference type="InterPro" id="IPR038522">
    <property type="entry name" value="T4/T6SS_DotU_sf"/>
</dbReference>
<dbReference type="AlphaFoldDB" id="A0A846ZQH9"/>
<dbReference type="InterPro" id="IPR017732">
    <property type="entry name" value="T4/T6SS_DotU"/>
</dbReference>
<evidence type="ECO:0000256" key="1">
    <source>
        <dbReference type="SAM" id="Phobius"/>
    </source>
</evidence>
<comment type="caution">
    <text evidence="3">The sequence shown here is derived from an EMBL/GenBank/DDBJ whole genome shotgun (WGS) entry which is preliminary data.</text>
</comment>
<accession>A0A846ZQH9</accession>
<dbReference type="PANTHER" id="PTHR38033">
    <property type="entry name" value="MEMBRANE PROTEIN-RELATED"/>
    <property type="match status" value="1"/>
</dbReference>
<protein>
    <submittedName>
        <fullName evidence="3">DotU family type IV/VI secretion system protein</fullName>
    </submittedName>
</protein>
<keyword evidence="1" id="KW-0472">Membrane</keyword>
<dbReference type="Gene3D" id="1.25.40.590">
    <property type="entry name" value="Type IV / VI secretion system, DotU"/>
    <property type="match status" value="1"/>
</dbReference>
<organism evidence="3 4">
    <name type="scientific">Oleiagrimonas citrea</name>
    <dbReference type="NCBI Taxonomy" id="1665687"/>
    <lineage>
        <taxon>Bacteria</taxon>
        <taxon>Pseudomonadati</taxon>
        <taxon>Pseudomonadota</taxon>
        <taxon>Gammaproteobacteria</taxon>
        <taxon>Lysobacterales</taxon>
        <taxon>Rhodanobacteraceae</taxon>
        <taxon>Oleiagrimonas</taxon>
    </lineage>
</organism>
<dbReference type="RefSeq" id="WP_168184699.1">
    <property type="nucleotide sequence ID" value="NZ_JAAZQD010000007.1"/>
</dbReference>
<name>A0A846ZQH9_9GAMM</name>
<keyword evidence="1" id="KW-1133">Transmembrane helix</keyword>
<keyword evidence="1" id="KW-0812">Transmembrane</keyword>
<gene>
    <name evidence="3" type="ORF">HF690_14575</name>
</gene>
<evidence type="ECO:0000259" key="2">
    <source>
        <dbReference type="Pfam" id="PF09850"/>
    </source>
</evidence>
<keyword evidence="4" id="KW-1185">Reference proteome</keyword>
<proteinExistence type="predicted"/>
<feature type="domain" description="Type IV / VI secretion system DotU" evidence="2">
    <location>
        <begin position="67"/>
        <end position="243"/>
    </location>
</feature>
<evidence type="ECO:0000313" key="4">
    <source>
        <dbReference type="Proteomes" id="UP000541636"/>
    </source>
</evidence>
<sequence length="258" mass="29097">MRRSDRNFLLEHFSAFYEELARIKQAARSQELTRLLEPDTPHAEIDPHVMAERVAARLLAVMDAQMHEVRGTATGAEMDAYRRTRYVMAALADEICIFDLSRPGTNDWTAHWTEHLIEYSIARSRIAGRQFFALAKALVECRAPSVLEANLAAVFLLALQLGFQGMYRGPEGRNVLRAYRSRLYKLARLGDIGKQREHAFPQAYDYAVQVDESSVQIRPALSPWLRAAAYVTVGYLLVSSAIWLTLTWSVVNTLGGAP</sequence>
<reference evidence="3 4" key="1">
    <citation type="journal article" date="2017" name="Int. J. Syst. Evol. Microbiol.">
        <title>Oleiagrimonas citrea sp. nov., a marine bacterium isolated from tidal flat sediment and emended description of the genus Oleiagrimonas Fang et al. 2015 and Oleiagrimonas soli.</title>
        <authorList>
            <person name="Yang S.H."/>
            <person name="Seo H.S."/>
            <person name="Seong C.N."/>
            <person name="Kwon K.K."/>
        </authorList>
    </citation>
    <scope>NUCLEOTIDE SEQUENCE [LARGE SCALE GENOMIC DNA]</scope>
    <source>
        <strain evidence="3 4">MEBiC09124</strain>
    </source>
</reference>
<feature type="transmembrane region" description="Helical" evidence="1">
    <location>
        <begin position="227"/>
        <end position="251"/>
    </location>
</feature>
<dbReference type="EMBL" id="JAAZQD010000007">
    <property type="protein sequence ID" value="NKZ40182.1"/>
    <property type="molecule type" value="Genomic_DNA"/>
</dbReference>
<evidence type="ECO:0000313" key="3">
    <source>
        <dbReference type="EMBL" id="NKZ40182.1"/>
    </source>
</evidence>
<dbReference type="Pfam" id="PF09850">
    <property type="entry name" value="DotU"/>
    <property type="match status" value="1"/>
</dbReference>
<dbReference type="Proteomes" id="UP000541636">
    <property type="component" value="Unassembled WGS sequence"/>
</dbReference>